<dbReference type="InterPro" id="IPR006143">
    <property type="entry name" value="RND_pump_MFP"/>
</dbReference>
<evidence type="ECO:0000259" key="3">
    <source>
        <dbReference type="Pfam" id="PF25973"/>
    </source>
</evidence>
<dbReference type="GO" id="GO:0015562">
    <property type="term" value="F:efflux transmembrane transporter activity"/>
    <property type="evidence" value="ECO:0007669"/>
    <property type="project" value="TreeGrafter"/>
</dbReference>
<evidence type="ECO:0000259" key="4">
    <source>
        <dbReference type="Pfam" id="PF25989"/>
    </source>
</evidence>
<sequence length="376" mass="40207">MKTIAKLILSSSLVAAIGLSGCGKEATETDNADNTDKAVQTIKAPVETVSLGTIPLKAVVPGAVVPDQKAQIASRLMGYIKNLDVKVGQQVKKGELLFSIDSSDVNSQILQAKSAYQQAEAALKDAKLDYDRFSKLYKEDSVSKQQFDKINLQYKVAQENLVSAKTALNQAKSQLNYANVKAPFDGVVVDKMAVAGDLAAPGNPVLVLENLKSLSVRTQVAEDLFAVLRPGDEAEVIIDGQSKPLTGTIYTLVSAADPKTRTHTVKLSLPSLVNVNSGTFARVGFKRGERQTMMVPKSAVLNRSGVEGVFVLEDGKANFHMVRLGEEIGDKVEIKAGLNLGDTIVVDNNISLLNGDNIEVLDVDTVLEPAEKEGAE</sequence>
<keyword evidence="2" id="KW-0175">Coiled coil</keyword>
<dbReference type="NCBIfam" id="TIGR01730">
    <property type="entry name" value="RND_mfp"/>
    <property type="match status" value="1"/>
</dbReference>
<dbReference type="KEGG" id="htr:EPV75_02875"/>
<dbReference type="SUPFAM" id="SSF111369">
    <property type="entry name" value="HlyD-like secretion proteins"/>
    <property type="match status" value="1"/>
</dbReference>
<dbReference type="Gene3D" id="1.10.287.470">
    <property type="entry name" value="Helix hairpin bin"/>
    <property type="match status" value="1"/>
</dbReference>
<reference evidence="5 6" key="1">
    <citation type="journal article" date="2018" name="Environ. Microbiol.">
        <title>Genomes of ubiquitous marine and hypersaline Hydrogenovibrio, Thiomicrorhabdus and Thiomicrospira spp. encode a diversity of mechanisms to sustain chemolithoautotrophy in heterogeneous environments.</title>
        <authorList>
            <person name="Scott K.M."/>
            <person name="Williams J."/>
            <person name="Porter C.M.B."/>
            <person name="Russel S."/>
            <person name="Harmer T.L."/>
            <person name="Paul J.H."/>
            <person name="Antonen K.M."/>
            <person name="Bridges M.K."/>
            <person name="Camper G.J."/>
            <person name="Campla C.K."/>
            <person name="Casella L.G."/>
            <person name="Chase E."/>
            <person name="Conrad J.W."/>
            <person name="Cruz M.C."/>
            <person name="Dunlap D.S."/>
            <person name="Duran L."/>
            <person name="Fahsbender E.M."/>
            <person name="Goldsmith D.B."/>
            <person name="Keeley R.F."/>
            <person name="Kondoff M.R."/>
            <person name="Kussy B.I."/>
            <person name="Lane M.K."/>
            <person name="Lawler S."/>
            <person name="Leigh B.A."/>
            <person name="Lewis C."/>
            <person name="Lostal L.M."/>
            <person name="Marking D."/>
            <person name="Mancera P.A."/>
            <person name="McClenthan E.C."/>
            <person name="McIntyre E.A."/>
            <person name="Mine J.A."/>
            <person name="Modi S."/>
            <person name="Moore B.D."/>
            <person name="Morgan W.A."/>
            <person name="Nelson K.M."/>
            <person name="Nguyen K.N."/>
            <person name="Ogburn N."/>
            <person name="Parrino D.G."/>
            <person name="Pedapudi A.D."/>
            <person name="Pelham R.P."/>
            <person name="Preece A.M."/>
            <person name="Rampersad E.A."/>
            <person name="Richardson J.C."/>
            <person name="Rodgers C.M."/>
            <person name="Schaffer B.L."/>
            <person name="Sheridan N.E."/>
            <person name="Solone M.R."/>
            <person name="Staley Z.R."/>
            <person name="Tabuchi M."/>
            <person name="Waide R.J."/>
            <person name="Wanjugi P.W."/>
            <person name="Young S."/>
            <person name="Clum A."/>
            <person name="Daum C."/>
            <person name="Huntemann M."/>
            <person name="Ivanova N."/>
            <person name="Kyrpides N."/>
            <person name="Mikhailova N."/>
            <person name="Palaniappan K."/>
            <person name="Pillay M."/>
            <person name="Reddy T.B.K."/>
            <person name="Shapiro N."/>
            <person name="Stamatis D."/>
            <person name="Varghese N."/>
            <person name="Woyke T."/>
            <person name="Boden R."/>
            <person name="Freyermuth S.K."/>
            <person name="Kerfeld C.A."/>
        </authorList>
    </citation>
    <scope>NUCLEOTIDE SEQUENCE [LARGE SCALE GENOMIC DNA]</scope>
    <source>
        <strain evidence="5 6">JR-2</strain>
    </source>
</reference>
<gene>
    <name evidence="5" type="ORF">EPV75_02875</name>
</gene>
<evidence type="ECO:0000313" key="5">
    <source>
        <dbReference type="EMBL" id="QAB14686.1"/>
    </source>
</evidence>
<name>A0A451G5A6_9GAMM</name>
<dbReference type="InterPro" id="IPR058647">
    <property type="entry name" value="BSH_CzcB-like"/>
</dbReference>
<evidence type="ECO:0000313" key="6">
    <source>
        <dbReference type="Proteomes" id="UP000285478"/>
    </source>
</evidence>
<dbReference type="Gene3D" id="2.40.420.20">
    <property type="match status" value="1"/>
</dbReference>
<keyword evidence="6" id="KW-1185">Reference proteome</keyword>
<accession>A0A451G5A6</accession>
<organism evidence="5 6">
    <name type="scientific">Hydrogenovibrio thermophilus</name>
    <dbReference type="NCBI Taxonomy" id="265883"/>
    <lineage>
        <taxon>Bacteria</taxon>
        <taxon>Pseudomonadati</taxon>
        <taxon>Pseudomonadota</taxon>
        <taxon>Gammaproteobacteria</taxon>
        <taxon>Thiotrichales</taxon>
        <taxon>Piscirickettsiaceae</taxon>
        <taxon>Hydrogenovibrio</taxon>
    </lineage>
</organism>
<dbReference type="Pfam" id="PF25973">
    <property type="entry name" value="BSH_CzcB"/>
    <property type="match status" value="1"/>
</dbReference>
<dbReference type="PANTHER" id="PTHR30469">
    <property type="entry name" value="MULTIDRUG RESISTANCE PROTEIN MDTA"/>
    <property type="match status" value="1"/>
</dbReference>
<dbReference type="InterPro" id="IPR058637">
    <property type="entry name" value="YknX-like_C"/>
</dbReference>
<dbReference type="Proteomes" id="UP000285478">
    <property type="component" value="Chromosome"/>
</dbReference>
<dbReference type="Gene3D" id="2.40.50.100">
    <property type="match status" value="1"/>
</dbReference>
<proteinExistence type="inferred from homology"/>
<dbReference type="PANTHER" id="PTHR30469:SF15">
    <property type="entry name" value="HLYD FAMILY OF SECRETION PROTEINS"/>
    <property type="match status" value="1"/>
</dbReference>
<evidence type="ECO:0000256" key="1">
    <source>
        <dbReference type="ARBA" id="ARBA00009477"/>
    </source>
</evidence>
<dbReference type="EMBL" id="CP035033">
    <property type="protein sequence ID" value="QAB14686.1"/>
    <property type="molecule type" value="Genomic_DNA"/>
</dbReference>
<dbReference type="GO" id="GO:1990281">
    <property type="term" value="C:efflux pump complex"/>
    <property type="evidence" value="ECO:0007669"/>
    <property type="project" value="TreeGrafter"/>
</dbReference>
<dbReference type="PROSITE" id="PS51257">
    <property type="entry name" value="PROKAR_LIPOPROTEIN"/>
    <property type="match status" value="1"/>
</dbReference>
<dbReference type="RefSeq" id="WP_128384400.1">
    <property type="nucleotide sequence ID" value="NZ_CP035033.1"/>
</dbReference>
<feature type="domain" description="YknX-like C-terminal permuted SH3-like" evidence="4">
    <location>
        <begin position="294"/>
        <end position="360"/>
    </location>
</feature>
<comment type="similarity">
    <text evidence="1">Belongs to the membrane fusion protein (MFP) (TC 8.A.1) family.</text>
</comment>
<feature type="domain" description="CzcB-like barrel-sandwich hybrid" evidence="3">
    <location>
        <begin position="69"/>
        <end position="201"/>
    </location>
</feature>
<dbReference type="AlphaFoldDB" id="A0A451G5A6"/>
<dbReference type="Gene3D" id="2.40.30.170">
    <property type="match status" value="1"/>
</dbReference>
<dbReference type="Pfam" id="PF25989">
    <property type="entry name" value="YknX_C"/>
    <property type="match status" value="1"/>
</dbReference>
<protein>
    <submittedName>
        <fullName evidence="5">Efflux RND transporter periplasmic adaptor subunit</fullName>
    </submittedName>
</protein>
<evidence type="ECO:0000256" key="2">
    <source>
        <dbReference type="SAM" id="Coils"/>
    </source>
</evidence>
<feature type="coiled-coil region" evidence="2">
    <location>
        <begin position="109"/>
        <end position="174"/>
    </location>
</feature>